<organism evidence="2 3">
    <name type="scientific">Flavobacterium alvei</name>
    <dbReference type="NCBI Taxonomy" id="2080416"/>
    <lineage>
        <taxon>Bacteria</taxon>
        <taxon>Pseudomonadati</taxon>
        <taxon>Bacteroidota</taxon>
        <taxon>Flavobacteriia</taxon>
        <taxon>Flavobacteriales</taxon>
        <taxon>Flavobacteriaceae</taxon>
        <taxon>Flavobacterium</taxon>
    </lineage>
</organism>
<keyword evidence="1" id="KW-1133">Transmembrane helix</keyword>
<evidence type="ECO:0000313" key="3">
    <source>
        <dbReference type="Proteomes" id="UP000237310"/>
    </source>
</evidence>
<reference evidence="2 3" key="1">
    <citation type="submission" date="2018-01" db="EMBL/GenBank/DDBJ databases">
        <authorList>
            <person name="Gaut B.S."/>
            <person name="Morton B.R."/>
            <person name="Clegg M.T."/>
            <person name="Duvall M.R."/>
        </authorList>
    </citation>
    <scope>NUCLEOTIDE SEQUENCE [LARGE SCALE GENOMIC DNA]</scope>
    <source>
        <strain evidence="2 3">HR-AY</strain>
    </source>
</reference>
<feature type="transmembrane region" description="Helical" evidence="1">
    <location>
        <begin position="103"/>
        <end position="120"/>
    </location>
</feature>
<dbReference type="AlphaFoldDB" id="A0A2S5AAI4"/>
<keyword evidence="3" id="KW-1185">Reference proteome</keyword>
<evidence type="ECO:0000256" key="1">
    <source>
        <dbReference type="SAM" id="Phobius"/>
    </source>
</evidence>
<name>A0A2S5AAI4_9FLAO</name>
<dbReference type="EMBL" id="PQVG01000005">
    <property type="protein sequence ID" value="POY39536.1"/>
    <property type="molecule type" value="Genomic_DNA"/>
</dbReference>
<keyword evidence="1" id="KW-0812">Transmembrane</keyword>
<keyword evidence="1" id="KW-0472">Membrane</keyword>
<sequence>MLFIKYILSTIYQLNYKRILKRTDYPDERVKGPLGYQLSLCIYIIAFVLTRFIQNHISWSISISTNKILLISFAYFLIFGAIFASILNFEWIKKIELTKRQKNKSRIILVLTIIIVILLFKL</sequence>
<gene>
    <name evidence="2" type="ORF">C3L50_10220</name>
</gene>
<feature type="transmembrane region" description="Helical" evidence="1">
    <location>
        <begin position="34"/>
        <end position="53"/>
    </location>
</feature>
<protein>
    <submittedName>
        <fullName evidence="2">Uncharacterized protein</fullName>
    </submittedName>
</protein>
<accession>A0A2S5AAI4</accession>
<dbReference type="Proteomes" id="UP000237310">
    <property type="component" value="Unassembled WGS sequence"/>
</dbReference>
<proteinExistence type="predicted"/>
<evidence type="ECO:0000313" key="2">
    <source>
        <dbReference type="EMBL" id="POY39536.1"/>
    </source>
</evidence>
<feature type="transmembrane region" description="Helical" evidence="1">
    <location>
        <begin position="68"/>
        <end position="91"/>
    </location>
</feature>
<comment type="caution">
    <text evidence="2">The sequence shown here is derived from an EMBL/GenBank/DDBJ whole genome shotgun (WGS) entry which is preliminary data.</text>
</comment>